<dbReference type="Proteomes" id="UP000594014">
    <property type="component" value="Chromosome"/>
</dbReference>
<proteinExistence type="predicted"/>
<name>A0ACD1A6Z0_9FIRM</name>
<reference evidence="1" key="1">
    <citation type="submission" date="2019-08" db="EMBL/GenBank/DDBJ databases">
        <title>Genome sequence of Clostridiales bacterium MT110.</title>
        <authorList>
            <person name="Cao J."/>
        </authorList>
    </citation>
    <scope>NUCLEOTIDE SEQUENCE</scope>
    <source>
        <strain evidence="1">MT110</strain>
    </source>
</reference>
<sequence>MIQIKKLLEIENIKKIVMKQEFSSMLILLVMFVITAVLQNNFFERGSIIRNINAFAPLILLAMGQAVVILSGALDLSAGAALSLQTCILTFVMKQADPVTGVYALILSFIAAVLIGVINGIGIGYLRIPPVIITFATSYIWLGIALFIRPTPGGEAVNWFKIFYDAKSAEGIPALIKAIGGIIPPALILVLVGCLFWYFISRTKTGRYIYAVGSSNDSAYATGINTARVQMTAFIINSVFIFLAALFFVGQNQSGDARMGDPMTLKAIAAAVVGGIALTGGKGSVYMAIVGALILSFVNKIIFFANIPNAYQTLVSGLIIIAAIASSMAYSHINKKAMLKESK</sequence>
<dbReference type="EMBL" id="CP042469">
    <property type="protein sequence ID" value="QOX62158.1"/>
    <property type="molecule type" value="Genomic_DNA"/>
</dbReference>
<organism evidence="1 2">
    <name type="scientific">Anoxybacterium hadale</name>
    <dbReference type="NCBI Taxonomy" id="3408580"/>
    <lineage>
        <taxon>Bacteria</taxon>
        <taxon>Bacillati</taxon>
        <taxon>Bacillota</taxon>
        <taxon>Clostridia</taxon>
        <taxon>Peptostreptococcales</taxon>
        <taxon>Anaerovoracaceae</taxon>
        <taxon>Anoxybacterium</taxon>
    </lineage>
</organism>
<evidence type="ECO:0000313" key="1">
    <source>
        <dbReference type="EMBL" id="QOX62158.1"/>
    </source>
</evidence>
<protein>
    <submittedName>
        <fullName evidence="1">ABC transporter permease</fullName>
    </submittedName>
</protein>
<evidence type="ECO:0000313" key="2">
    <source>
        <dbReference type="Proteomes" id="UP000594014"/>
    </source>
</evidence>
<gene>
    <name evidence="1" type="ORF">FRZ06_01725</name>
</gene>
<accession>A0ACD1A6Z0</accession>
<keyword evidence="2" id="KW-1185">Reference proteome</keyword>